<evidence type="ECO:0000256" key="12">
    <source>
        <dbReference type="ARBA" id="ARBA00022801"/>
    </source>
</evidence>
<comment type="similarity">
    <text evidence="6">Belongs to the small GTPase superfamily. SAR1 family.</text>
</comment>
<dbReference type="GO" id="GO:0005525">
    <property type="term" value="F:GTP binding"/>
    <property type="evidence" value="ECO:0007669"/>
    <property type="project" value="UniProtKB-KW"/>
</dbReference>
<keyword evidence="10" id="KW-0812">Transmembrane</keyword>
<accession>A0A8H3G7B4</accession>
<keyword evidence="21 24" id="KW-0539">Nucleus</keyword>
<name>A0A8H3G7B4_9LECA</name>
<evidence type="ECO:0000256" key="23">
    <source>
        <dbReference type="ARBA" id="ARBA00048548"/>
    </source>
</evidence>
<dbReference type="SUPFAM" id="SSF52113">
    <property type="entry name" value="BRCT domain"/>
    <property type="match status" value="1"/>
</dbReference>
<feature type="compositionally biased region" description="Basic and acidic residues" evidence="27">
    <location>
        <begin position="838"/>
        <end position="848"/>
    </location>
</feature>
<dbReference type="Pfam" id="PF06732">
    <property type="entry name" value="Pescadillo_N"/>
    <property type="match status" value="1"/>
</dbReference>
<dbReference type="GO" id="GO:0005654">
    <property type="term" value="C:nucleoplasm"/>
    <property type="evidence" value="ECO:0007669"/>
    <property type="project" value="UniProtKB-SubCell"/>
</dbReference>
<dbReference type="AlphaFoldDB" id="A0A8H3G7B4"/>
<protein>
    <recommendedName>
        <fullName evidence="24">Pescadillo homolog</fullName>
    </recommendedName>
    <alternativeName>
        <fullName evidence="24">Nucleolar protein 7 homolog</fullName>
    </alternativeName>
</protein>
<evidence type="ECO:0000256" key="15">
    <source>
        <dbReference type="ARBA" id="ARBA00022927"/>
    </source>
</evidence>
<evidence type="ECO:0000256" key="6">
    <source>
        <dbReference type="ARBA" id="ARBA00007507"/>
    </source>
</evidence>
<evidence type="ECO:0000256" key="10">
    <source>
        <dbReference type="ARBA" id="ARBA00022692"/>
    </source>
</evidence>
<keyword evidence="8 24" id="KW-0690">Ribosome biogenesis</keyword>
<dbReference type="PANTHER" id="PTHR12221">
    <property type="entry name" value="PESCADILLO - RELATED"/>
    <property type="match status" value="1"/>
</dbReference>
<evidence type="ECO:0000256" key="13">
    <source>
        <dbReference type="ARBA" id="ARBA00022824"/>
    </source>
</evidence>
<feature type="compositionally biased region" description="Acidic residues" evidence="27">
    <location>
        <begin position="672"/>
        <end position="699"/>
    </location>
</feature>
<dbReference type="Gene3D" id="3.40.50.300">
    <property type="entry name" value="P-loop containing nucleotide triphosphate hydrolases"/>
    <property type="match status" value="1"/>
</dbReference>
<feature type="domain" description="BRCT" evidence="28">
    <location>
        <begin position="523"/>
        <end position="642"/>
    </location>
</feature>
<dbReference type="FunFam" id="3.40.50.300:FF:000161">
    <property type="entry name" value="Small COPII coat GTPase"/>
    <property type="match status" value="1"/>
</dbReference>
<evidence type="ECO:0000256" key="5">
    <source>
        <dbReference type="ARBA" id="ARBA00005619"/>
    </source>
</evidence>
<keyword evidence="22" id="KW-0968">Cytoplasmic vesicle</keyword>
<dbReference type="GO" id="GO:0046872">
    <property type="term" value="F:metal ion binding"/>
    <property type="evidence" value="ECO:0007669"/>
    <property type="project" value="UniProtKB-KW"/>
</dbReference>
<dbReference type="PROSITE" id="PS50172">
    <property type="entry name" value="BRCT"/>
    <property type="match status" value="1"/>
</dbReference>
<dbReference type="SUPFAM" id="SSF52540">
    <property type="entry name" value="P-loop containing nucleoside triphosphate hydrolases"/>
    <property type="match status" value="1"/>
</dbReference>
<dbReference type="SMART" id="SM00177">
    <property type="entry name" value="ARF"/>
    <property type="match status" value="1"/>
</dbReference>
<dbReference type="CDD" id="cd17709">
    <property type="entry name" value="BRCT_pescadillo_like"/>
    <property type="match status" value="1"/>
</dbReference>
<feature type="compositionally biased region" description="Polar residues" evidence="27">
    <location>
        <begin position="776"/>
        <end position="786"/>
    </location>
</feature>
<comment type="subunit">
    <text evidence="24">Component of the NOP7 complex, composed of ERB1, NOP7 and YTM1. Within the NOP7 complex ERB1 appears to interact directly with NOP7 and YTM1. The NOP7 complex also associates with the 66S pre-ribosome.</text>
</comment>
<feature type="compositionally biased region" description="Basic residues" evidence="27">
    <location>
        <begin position="820"/>
        <end position="829"/>
    </location>
</feature>
<dbReference type="Gene3D" id="3.40.50.10190">
    <property type="entry name" value="BRCT domain"/>
    <property type="match status" value="1"/>
</dbReference>
<dbReference type="GO" id="GO:0012507">
    <property type="term" value="C:ER to Golgi transport vesicle membrane"/>
    <property type="evidence" value="ECO:0007669"/>
    <property type="project" value="UniProtKB-SubCell"/>
</dbReference>
<comment type="catalytic activity">
    <reaction evidence="23">
        <text>GTP + H2O = GDP + phosphate + H(+)</text>
        <dbReference type="Rhea" id="RHEA:19669"/>
        <dbReference type="ChEBI" id="CHEBI:15377"/>
        <dbReference type="ChEBI" id="CHEBI:15378"/>
        <dbReference type="ChEBI" id="CHEBI:37565"/>
        <dbReference type="ChEBI" id="CHEBI:43474"/>
        <dbReference type="ChEBI" id="CHEBI:58189"/>
    </reaction>
</comment>
<feature type="binding site" evidence="26">
    <location>
        <position position="51"/>
    </location>
    <ligand>
        <name>Mg(2+)</name>
        <dbReference type="ChEBI" id="CHEBI:18420"/>
    </ligand>
</feature>
<dbReference type="CDD" id="cd00879">
    <property type="entry name" value="Sar1"/>
    <property type="match status" value="1"/>
</dbReference>
<feature type="binding site" evidence="25">
    <location>
        <begin position="27"/>
        <end position="34"/>
    </location>
    <ligand>
        <name>GTP</name>
        <dbReference type="ChEBI" id="CHEBI:37565"/>
    </ligand>
</feature>
<evidence type="ECO:0000256" key="26">
    <source>
        <dbReference type="PIRSR" id="PIRSR606689-2"/>
    </source>
</evidence>
<dbReference type="InterPro" id="IPR019009">
    <property type="entry name" value="SRP_receptor_beta_su"/>
</dbReference>
<dbReference type="PROSITE" id="PS51417">
    <property type="entry name" value="ARF"/>
    <property type="match status" value="1"/>
</dbReference>
<dbReference type="GO" id="GO:0043021">
    <property type="term" value="F:ribonucleoprotein complex binding"/>
    <property type="evidence" value="ECO:0007669"/>
    <property type="project" value="UniProtKB-UniRule"/>
</dbReference>
<evidence type="ECO:0000256" key="27">
    <source>
        <dbReference type="SAM" id="MobiDB-lite"/>
    </source>
</evidence>
<evidence type="ECO:0000256" key="25">
    <source>
        <dbReference type="PIRSR" id="PIRSR606689-1"/>
    </source>
</evidence>
<keyword evidence="12" id="KW-0378">Hydrolase</keyword>
<keyword evidence="30" id="KW-1185">Reference proteome</keyword>
<feature type="binding site" evidence="25">
    <location>
        <begin position="129"/>
        <end position="132"/>
    </location>
    <ligand>
        <name>GTP</name>
        <dbReference type="ChEBI" id="CHEBI:37565"/>
    </ligand>
</feature>
<dbReference type="InterPro" id="IPR036420">
    <property type="entry name" value="BRCT_dom_sf"/>
</dbReference>
<dbReference type="HAMAP" id="MF_03028">
    <property type="entry name" value="Pescadillo"/>
    <property type="match status" value="1"/>
</dbReference>
<dbReference type="InterPro" id="IPR027417">
    <property type="entry name" value="P-loop_NTPase"/>
</dbReference>
<evidence type="ECO:0000256" key="21">
    <source>
        <dbReference type="ARBA" id="ARBA00023242"/>
    </source>
</evidence>
<evidence type="ECO:0000256" key="2">
    <source>
        <dbReference type="ARBA" id="ARBA00004299"/>
    </source>
</evidence>
<dbReference type="GO" id="GO:0030687">
    <property type="term" value="C:preribosome, large subunit precursor"/>
    <property type="evidence" value="ECO:0007669"/>
    <property type="project" value="UniProtKB-UniRule"/>
</dbReference>
<dbReference type="InterPro" id="IPR010613">
    <property type="entry name" value="PES"/>
</dbReference>
<dbReference type="NCBIfam" id="TIGR00231">
    <property type="entry name" value="small_GTP"/>
    <property type="match status" value="1"/>
</dbReference>
<dbReference type="GO" id="GO:0016192">
    <property type="term" value="P:vesicle-mediated transport"/>
    <property type="evidence" value="ECO:0007669"/>
    <property type="project" value="UniProtKB-KW"/>
</dbReference>
<keyword evidence="11 25" id="KW-0547">Nucleotide-binding</keyword>
<dbReference type="PRINTS" id="PR00328">
    <property type="entry name" value="SAR1GTPBP"/>
</dbReference>
<dbReference type="PROSITE" id="PS51422">
    <property type="entry name" value="SAR1"/>
    <property type="match status" value="1"/>
</dbReference>
<evidence type="ECO:0000256" key="18">
    <source>
        <dbReference type="ARBA" id="ARBA00023134"/>
    </source>
</evidence>
<dbReference type="GO" id="GO:0000139">
    <property type="term" value="C:Golgi membrane"/>
    <property type="evidence" value="ECO:0007669"/>
    <property type="project" value="UniProtKB-SubCell"/>
</dbReference>
<keyword evidence="9 24" id="KW-0698">rRNA processing</keyword>
<reference evidence="29" key="1">
    <citation type="submission" date="2021-03" db="EMBL/GenBank/DDBJ databases">
        <authorList>
            <person name="Tagirdzhanova G."/>
        </authorList>
    </citation>
    <scope>NUCLEOTIDE SEQUENCE</scope>
</reference>
<evidence type="ECO:0000256" key="22">
    <source>
        <dbReference type="ARBA" id="ARBA00023329"/>
    </source>
</evidence>
<keyword evidence="18 25" id="KW-0342">GTP-binding</keyword>
<evidence type="ECO:0000256" key="9">
    <source>
        <dbReference type="ARBA" id="ARBA00022552"/>
    </source>
</evidence>
<keyword evidence="19" id="KW-0472">Membrane</keyword>
<feature type="compositionally biased region" description="Basic residues" evidence="27">
    <location>
        <begin position="849"/>
        <end position="859"/>
    </location>
</feature>
<dbReference type="GO" id="GO:0015031">
    <property type="term" value="P:protein transport"/>
    <property type="evidence" value="ECO:0007669"/>
    <property type="project" value="UniProtKB-KW"/>
</dbReference>
<evidence type="ECO:0000256" key="19">
    <source>
        <dbReference type="ARBA" id="ARBA00023136"/>
    </source>
</evidence>
<sequence length="859" mass="96016">MFIVNWFWDVLASLGLLNKHAKLLFLGLDNAGKTTLLHMLKNDRVAILQPTLHPTSEELAIGNCRFTTFDLGGHQQARRLWKDYFPEVSGIVFLVDAKDHERFPESKAELDALLQMEELSKVPFCILGNKIDHPDAVSEEDLRHQLGLWQTTGKGKVPLETVRPIEVFMCSVVMRQGRAGQAKNFITRTQAVRKLQVSLPDFRRLCIYKGIYPREPRSKKKASKSSTPSTTFYYTRDIQYLLHEPLLAKFRDHKALGKKISRHLGRGEVGDAARLEKKGAPKLSLDHIIKERYPTFVDALRDLDDALSLLFLFANLPSSSTVPPKTIALCQRLCLEFEHYLITTHSLRKSFLSIKGIYYQATIQGQDILWLVPYKFVQRVTGDVDFRIMGTFVEFYTTLLGFVNFRLYTSIGLIYPPRFNAKSDEHGAELGAISLEGRAIEEPKQINLVNGHVNGEINGETGPSEANDEIQEQIAAIEEVPSTEQDSPQGQALDQEINDAIDTFETTGDDADVLPQPQARGNEAGSLFAPFTFFLSRETPRQPLEFILRAFGCKRIGWDAILGDGAFTHNEADQTITHQVVDRPPIPNVSEDLHSSESPSDPSSTTIVKSGHRVPGRTYIQPQWVWDCINEVKLLRPDLYGPGATLPPHLSPWVKPTKGAYDPNAPLAEQEREGEAEEAEGLSDNDEDEEAQAEGEEESDHAAEDGVTPPPSASTPAVADLQNDHGMTIAGSESESEPASEADSFAGFDSAPESDAEPTLTQHQRELEAEAAGLTFSETLTKSNGQPVKGILKGGKGDEARKRAGKKRREEEEELERRKMMMGRKKRKMLDKMLYSNRQKEGEAEALRAKRRKIEARKV</sequence>
<feature type="region of interest" description="Disordered" evidence="27">
    <location>
        <begin position="578"/>
        <end position="610"/>
    </location>
</feature>
<keyword evidence="26" id="KW-0460">Magnesium</keyword>
<keyword evidence="16" id="KW-1133">Transmembrane helix</keyword>
<evidence type="ECO:0000256" key="17">
    <source>
        <dbReference type="ARBA" id="ARBA00023034"/>
    </source>
</evidence>
<gene>
    <name evidence="24 29" type="primary">NOP7</name>
    <name evidence="29" type="ORF">IMSHALPRED_010473</name>
</gene>
<evidence type="ECO:0000313" key="29">
    <source>
        <dbReference type="EMBL" id="CAF9936119.1"/>
    </source>
</evidence>
<comment type="similarity">
    <text evidence="24">Belongs to the pescadillo family.</text>
</comment>
<evidence type="ECO:0000256" key="16">
    <source>
        <dbReference type="ARBA" id="ARBA00022989"/>
    </source>
</evidence>
<feature type="region of interest" description="Disordered" evidence="27">
    <location>
        <begin position="649"/>
        <end position="859"/>
    </location>
</feature>
<comment type="function">
    <text evidence="24">Component of the NOP7 complex, which is required for maturation of the 25S and 5.8S ribosomal RNAs and formation of the 60S ribosome.</text>
</comment>
<proteinExistence type="inferred from homology"/>
<organism evidence="29 30">
    <name type="scientific">Imshaugia aleurites</name>
    <dbReference type="NCBI Taxonomy" id="172621"/>
    <lineage>
        <taxon>Eukaryota</taxon>
        <taxon>Fungi</taxon>
        <taxon>Dikarya</taxon>
        <taxon>Ascomycota</taxon>
        <taxon>Pezizomycotina</taxon>
        <taxon>Lecanoromycetes</taxon>
        <taxon>OSLEUM clade</taxon>
        <taxon>Lecanoromycetidae</taxon>
        <taxon>Lecanorales</taxon>
        <taxon>Lecanorineae</taxon>
        <taxon>Parmeliaceae</taxon>
        <taxon>Imshaugia</taxon>
    </lineage>
</organism>
<evidence type="ECO:0000256" key="3">
    <source>
        <dbReference type="ARBA" id="ARBA00004389"/>
    </source>
</evidence>
<dbReference type="PANTHER" id="PTHR12221:SF6">
    <property type="entry name" value="PESCADILLO HOMOLOG"/>
    <property type="match status" value="1"/>
</dbReference>
<dbReference type="GO" id="GO:0000466">
    <property type="term" value="P:maturation of 5.8S rRNA from tricistronic rRNA transcript (SSU-rRNA, 5.8S rRNA, LSU-rRNA)"/>
    <property type="evidence" value="ECO:0007669"/>
    <property type="project" value="UniProtKB-UniRule"/>
</dbReference>
<keyword evidence="15" id="KW-0653">Protein transport</keyword>
<dbReference type="OrthoDB" id="10264910at2759"/>
<keyword evidence="14" id="KW-0931">ER-Golgi transport</keyword>
<dbReference type="EMBL" id="CAJPDT010000088">
    <property type="protein sequence ID" value="CAF9936119.1"/>
    <property type="molecule type" value="Genomic_DNA"/>
</dbReference>
<evidence type="ECO:0000256" key="8">
    <source>
        <dbReference type="ARBA" id="ARBA00022517"/>
    </source>
</evidence>
<dbReference type="InterPro" id="IPR001357">
    <property type="entry name" value="BRCT_dom"/>
</dbReference>
<evidence type="ECO:0000256" key="24">
    <source>
        <dbReference type="HAMAP-Rule" id="MF_03028"/>
    </source>
</evidence>
<dbReference type="GO" id="GO:0003723">
    <property type="term" value="F:RNA binding"/>
    <property type="evidence" value="ECO:0007669"/>
    <property type="project" value="TreeGrafter"/>
</dbReference>
<comment type="similarity">
    <text evidence="5">Belongs to the SRP receptor beta subunit family.</text>
</comment>
<dbReference type="InterPro" id="IPR006689">
    <property type="entry name" value="Small_GTPase_ARF/SAR"/>
</dbReference>
<dbReference type="InterPro" id="IPR005225">
    <property type="entry name" value="Small_GTP-bd"/>
</dbReference>
<comment type="subcellular location">
    <subcellularLocation>
        <location evidence="2">Cytoplasmic vesicle</location>
        <location evidence="2">COPII-coated vesicle membrane</location>
        <topology evidence="2">Peripheral membrane protein</topology>
        <orientation evidence="2">Cytoplasmic side</orientation>
    </subcellularLocation>
    <subcellularLocation>
        <location evidence="4">Endoplasmic reticulum membrane</location>
        <topology evidence="4">Peripheral membrane protein</topology>
        <orientation evidence="4">Cytoplasmic side</orientation>
    </subcellularLocation>
    <subcellularLocation>
        <location evidence="3">Endoplasmic reticulum membrane</location>
        <topology evidence="3">Single-pass membrane protein</topology>
    </subcellularLocation>
    <subcellularLocation>
        <location evidence="1">Golgi apparatus membrane</location>
        <topology evidence="1">Peripheral membrane protein</topology>
        <orientation evidence="1">Cytoplasmic side</orientation>
    </subcellularLocation>
    <subcellularLocation>
        <location evidence="24">Nucleus</location>
        <location evidence="24">Nucleolus</location>
    </subcellularLocation>
    <subcellularLocation>
        <location evidence="24">Nucleus</location>
        <location evidence="24">Nucleoplasm</location>
    </subcellularLocation>
</comment>
<evidence type="ECO:0000259" key="28">
    <source>
        <dbReference type="PROSITE" id="PS50172"/>
    </source>
</evidence>
<keyword evidence="17" id="KW-0333">Golgi apparatus</keyword>
<keyword evidence="20" id="KW-0675">Receptor</keyword>
<feature type="binding site" evidence="26">
    <location>
        <position position="34"/>
    </location>
    <ligand>
        <name>Mg(2+)</name>
        <dbReference type="ChEBI" id="CHEBI:18420"/>
    </ligand>
</feature>
<dbReference type="GO" id="GO:0005789">
    <property type="term" value="C:endoplasmic reticulum membrane"/>
    <property type="evidence" value="ECO:0007669"/>
    <property type="project" value="UniProtKB-SubCell"/>
</dbReference>
<keyword evidence="26" id="KW-0479">Metal-binding</keyword>
<keyword evidence="13" id="KW-0256">Endoplasmic reticulum</keyword>
<dbReference type="Proteomes" id="UP000664534">
    <property type="component" value="Unassembled WGS sequence"/>
</dbReference>
<comment type="caution">
    <text evidence="29">The sequence shown here is derived from an EMBL/GenBank/DDBJ whole genome shotgun (WGS) entry which is preliminary data.</text>
</comment>
<dbReference type="Pfam" id="PF09439">
    <property type="entry name" value="SRPRB"/>
    <property type="match status" value="1"/>
</dbReference>
<evidence type="ECO:0000313" key="30">
    <source>
        <dbReference type="Proteomes" id="UP000664534"/>
    </source>
</evidence>
<evidence type="ECO:0000256" key="20">
    <source>
        <dbReference type="ARBA" id="ARBA00023170"/>
    </source>
</evidence>
<dbReference type="GO" id="GO:0000463">
    <property type="term" value="P:maturation of LSU-rRNA from tricistronic rRNA transcript (SSU-rRNA, 5.8S rRNA, LSU-rRNA)"/>
    <property type="evidence" value="ECO:0007669"/>
    <property type="project" value="UniProtKB-UniRule"/>
</dbReference>
<evidence type="ECO:0000256" key="7">
    <source>
        <dbReference type="ARBA" id="ARBA00022448"/>
    </source>
</evidence>
<dbReference type="SMART" id="SM00178">
    <property type="entry name" value="SAR"/>
    <property type="match status" value="1"/>
</dbReference>
<keyword evidence="7" id="KW-0813">Transport</keyword>
<evidence type="ECO:0000256" key="11">
    <source>
        <dbReference type="ARBA" id="ARBA00022741"/>
    </source>
</evidence>
<feature type="binding site" evidence="25">
    <location>
        <position position="73"/>
    </location>
    <ligand>
        <name>GTP</name>
        <dbReference type="ChEBI" id="CHEBI:37565"/>
    </ligand>
</feature>
<evidence type="ECO:0000256" key="14">
    <source>
        <dbReference type="ARBA" id="ARBA00022892"/>
    </source>
</evidence>
<dbReference type="GO" id="GO:0003924">
    <property type="term" value="F:GTPase activity"/>
    <property type="evidence" value="ECO:0007669"/>
    <property type="project" value="InterPro"/>
</dbReference>
<evidence type="ECO:0000256" key="4">
    <source>
        <dbReference type="ARBA" id="ARBA00004397"/>
    </source>
</evidence>
<evidence type="ECO:0000256" key="1">
    <source>
        <dbReference type="ARBA" id="ARBA00004255"/>
    </source>
</evidence>
<dbReference type="GO" id="GO:0070545">
    <property type="term" value="C:PeBoW complex"/>
    <property type="evidence" value="ECO:0007669"/>
    <property type="project" value="TreeGrafter"/>
</dbReference>